<proteinExistence type="predicted"/>
<gene>
    <name evidence="2" type="ORF">FVW20_03625</name>
</gene>
<organism evidence="2 3">
    <name type="scientific">Nitratidesulfovibrio oxamicus</name>
    <dbReference type="NCBI Taxonomy" id="32016"/>
    <lineage>
        <taxon>Bacteria</taxon>
        <taxon>Pseudomonadati</taxon>
        <taxon>Thermodesulfobacteriota</taxon>
        <taxon>Desulfovibrionia</taxon>
        <taxon>Desulfovibrionales</taxon>
        <taxon>Desulfovibrionaceae</taxon>
        <taxon>Nitratidesulfovibrio</taxon>
    </lineage>
</organism>
<accession>A0ABS0J1R4</accession>
<dbReference type="Proteomes" id="UP001194469">
    <property type="component" value="Unassembled WGS sequence"/>
</dbReference>
<reference evidence="2 3" key="1">
    <citation type="submission" date="2019-08" db="EMBL/GenBank/DDBJ databases">
        <authorList>
            <person name="Luo N."/>
        </authorList>
    </citation>
    <scope>NUCLEOTIDE SEQUENCE [LARGE SCALE GENOMIC DNA]</scope>
    <source>
        <strain evidence="2 3">NCIMB 9442</strain>
    </source>
</reference>
<evidence type="ECO:0000313" key="2">
    <source>
        <dbReference type="EMBL" id="MBG3876140.1"/>
    </source>
</evidence>
<dbReference type="SMART" id="SM01040">
    <property type="entry name" value="Bro-N"/>
    <property type="match status" value="1"/>
</dbReference>
<dbReference type="PROSITE" id="PS51750">
    <property type="entry name" value="BRO_N"/>
    <property type="match status" value="1"/>
</dbReference>
<dbReference type="InterPro" id="IPR003497">
    <property type="entry name" value="BRO_N_domain"/>
</dbReference>
<dbReference type="Pfam" id="PF02498">
    <property type="entry name" value="Bro-N"/>
    <property type="match status" value="1"/>
</dbReference>
<dbReference type="RefSeq" id="WP_196608335.1">
    <property type="nucleotide sequence ID" value="NZ_VRYY01000077.1"/>
</dbReference>
<evidence type="ECO:0000313" key="3">
    <source>
        <dbReference type="Proteomes" id="UP001194469"/>
    </source>
</evidence>
<feature type="domain" description="Bro-N" evidence="1">
    <location>
        <begin position="1"/>
        <end position="109"/>
    </location>
</feature>
<comment type="caution">
    <text evidence="2">The sequence shown here is derived from an EMBL/GenBank/DDBJ whole genome shotgun (WGS) entry which is preliminary data.</text>
</comment>
<dbReference type="EMBL" id="VRYY01000077">
    <property type="protein sequence ID" value="MBG3876140.1"/>
    <property type="molecule type" value="Genomic_DNA"/>
</dbReference>
<sequence length="294" mass="32325">MSTSLVFQSHRFDVIDLNGQPWLRSNQIGLAMDYKNPDLSVAKLYRQHADEFTDSMTAMVTLPTPGGPQETRIFSLRGCHLLAMFARTPVAKAFRAWVLDVLETLGEAEACQPVAPHLATKADRRPLVDLVRMWVSMAPLGYGAAFRLVNAAMGVSSVEEMTSETVQRAIGWVQARIDAIQAAPVVLPAAAPALPAIPDDLRARLRAHTRACLDFMGETCSKARMLNTEGSLLAREVYSVLEPRFATTMPDYQARERVHDSLTTFASRGVHAMEVGADNLYLTARLMEGLAAIR</sequence>
<protein>
    <submittedName>
        <fullName evidence="2">Bro-N domain-containing protein</fullName>
    </submittedName>
</protein>
<name>A0ABS0J1R4_9BACT</name>
<evidence type="ECO:0000259" key="1">
    <source>
        <dbReference type="PROSITE" id="PS51750"/>
    </source>
</evidence>
<keyword evidence="3" id="KW-1185">Reference proteome</keyword>